<protein>
    <recommendedName>
        <fullName evidence="3">XRE family transcriptional regulator</fullName>
    </recommendedName>
</protein>
<dbReference type="EMBL" id="WITJ01000007">
    <property type="protein sequence ID" value="MQW39573.1"/>
    <property type="molecule type" value="Genomic_DNA"/>
</dbReference>
<dbReference type="OrthoDB" id="185578at2"/>
<name>A0A7X1Z887_9LACT</name>
<evidence type="ECO:0008006" key="3">
    <source>
        <dbReference type="Google" id="ProtNLM"/>
    </source>
</evidence>
<evidence type="ECO:0000313" key="1">
    <source>
        <dbReference type="EMBL" id="MQW39573.1"/>
    </source>
</evidence>
<evidence type="ECO:0000313" key="2">
    <source>
        <dbReference type="Proteomes" id="UP000439550"/>
    </source>
</evidence>
<sequence>MKSNEFLGRLKSMGKNVDWLESQMNESGEQVSRSAIYKKLRGESEFTAQQIKVISKVMNFTNDEMLDIFFEELVS</sequence>
<gene>
    <name evidence="1" type="ORF">GHI93_06445</name>
</gene>
<organism evidence="1 2">
    <name type="scientific">Lactococcus hircilactis</name>
    <dbReference type="NCBI Taxonomy" id="1494462"/>
    <lineage>
        <taxon>Bacteria</taxon>
        <taxon>Bacillati</taxon>
        <taxon>Bacillota</taxon>
        <taxon>Bacilli</taxon>
        <taxon>Lactobacillales</taxon>
        <taxon>Streptococcaceae</taxon>
        <taxon>Lactococcus</taxon>
    </lineage>
</organism>
<accession>A0A7X1Z887</accession>
<dbReference type="AlphaFoldDB" id="A0A7X1Z887"/>
<comment type="caution">
    <text evidence="1">The sequence shown here is derived from an EMBL/GenBank/DDBJ whole genome shotgun (WGS) entry which is preliminary data.</text>
</comment>
<dbReference type="Proteomes" id="UP000439550">
    <property type="component" value="Unassembled WGS sequence"/>
</dbReference>
<proteinExistence type="predicted"/>
<dbReference type="RefSeq" id="WP_153496239.1">
    <property type="nucleotide sequence ID" value="NZ_CAXYUY010000048.1"/>
</dbReference>
<keyword evidence="2" id="KW-1185">Reference proteome</keyword>
<reference evidence="1 2" key="1">
    <citation type="submission" date="2019-10" db="EMBL/GenBank/DDBJ databases">
        <authorList>
            <person name="Dong K."/>
        </authorList>
    </citation>
    <scope>NUCLEOTIDE SEQUENCE [LARGE SCALE GENOMIC DNA]</scope>
    <source>
        <strain evidence="1 2">DSM 28960</strain>
    </source>
</reference>